<feature type="transmembrane region" description="Helical" evidence="6">
    <location>
        <begin position="246"/>
        <end position="268"/>
    </location>
</feature>
<protein>
    <submittedName>
        <fullName evidence="7">MFS transporter</fullName>
    </submittedName>
</protein>
<evidence type="ECO:0000256" key="1">
    <source>
        <dbReference type="ARBA" id="ARBA00004651"/>
    </source>
</evidence>
<evidence type="ECO:0000256" key="3">
    <source>
        <dbReference type="ARBA" id="ARBA00022692"/>
    </source>
</evidence>
<evidence type="ECO:0000313" key="8">
    <source>
        <dbReference type="Proteomes" id="UP000593915"/>
    </source>
</evidence>
<dbReference type="Proteomes" id="UP000593915">
    <property type="component" value="Chromosome"/>
</dbReference>
<feature type="transmembrane region" description="Helical" evidence="6">
    <location>
        <begin position="94"/>
        <end position="112"/>
    </location>
</feature>
<dbReference type="PANTHER" id="PTHR23513">
    <property type="entry name" value="INTEGRAL MEMBRANE EFFLUX PROTEIN-RELATED"/>
    <property type="match status" value="1"/>
</dbReference>
<dbReference type="CDD" id="cd06173">
    <property type="entry name" value="MFS_MefA_like"/>
    <property type="match status" value="1"/>
</dbReference>
<keyword evidence="5 6" id="KW-0472">Membrane</keyword>
<reference evidence="7 8" key="1">
    <citation type="submission" date="2020-09" db="EMBL/GenBank/DDBJ databases">
        <title>Characterization of Treponema spp. from bovine digital dermatitis in Korea.</title>
        <authorList>
            <person name="Espiritu H.M."/>
            <person name="Cho Y.I."/>
            <person name="Mamuad L."/>
        </authorList>
    </citation>
    <scope>NUCLEOTIDE SEQUENCE [LARGE SCALE GENOMIC DNA]</scope>
    <source>
        <strain evidence="7 8">KS1</strain>
    </source>
</reference>
<dbReference type="PANTHER" id="PTHR23513:SF6">
    <property type="entry name" value="MAJOR FACILITATOR SUPERFAMILY ASSOCIATED DOMAIN-CONTAINING PROTEIN"/>
    <property type="match status" value="1"/>
</dbReference>
<keyword evidence="2" id="KW-1003">Cell membrane</keyword>
<dbReference type="InterPro" id="IPR011701">
    <property type="entry name" value="MFS"/>
</dbReference>
<feature type="transmembrane region" description="Helical" evidence="6">
    <location>
        <begin position="218"/>
        <end position="240"/>
    </location>
</feature>
<organism evidence="7 8">
    <name type="scientific">Treponema pedis</name>
    <dbReference type="NCBI Taxonomy" id="409322"/>
    <lineage>
        <taxon>Bacteria</taxon>
        <taxon>Pseudomonadati</taxon>
        <taxon>Spirochaetota</taxon>
        <taxon>Spirochaetia</taxon>
        <taxon>Spirochaetales</taxon>
        <taxon>Treponemataceae</taxon>
        <taxon>Treponema</taxon>
    </lineage>
</organism>
<sequence>MKDKNFSNLLLARLTRNIADSLFYMSAVWYISEKSALLTSLAMMCFTVPENILIFFGPFIDRYNRKKILLINSTVQIILVIILTGLLACNKLSVIPLFSIIFISTLLGNINYEVEDTVIPNIVSEENLVKANSLLEISYTITDSIFNGISGFLIASFSASVLYKLNIILFIIPIIFIKNLIIPIGKTEKNVGKYNFKEYGNDLIGGVKILFQGDIKKIVIPLVFINFCFVMTSVAVPFLSRQIENTAIIFGSLIVVKGIAGLAGAFFLNFFEKYINPKKALSLGVFLQGITWLIMIFARSNTVILFLMYFVSFVFFGAGNILFTVFFQKIIPSNFLGRANTAIDAIITSAMPVGTLLAGFLLQQGVKLSIVMLPYGIASVLVGIYYFNIFNIGFNFNKYKTGGES</sequence>
<keyword evidence="3 6" id="KW-0812">Transmembrane</keyword>
<feature type="transmembrane region" description="Helical" evidence="6">
    <location>
        <begin position="304"/>
        <end position="327"/>
    </location>
</feature>
<dbReference type="Pfam" id="PF07690">
    <property type="entry name" value="MFS_1"/>
    <property type="match status" value="1"/>
</dbReference>
<comment type="subcellular location">
    <subcellularLocation>
        <location evidence="1">Cell membrane</location>
        <topology evidence="1">Multi-pass membrane protein</topology>
    </subcellularLocation>
</comment>
<feature type="transmembrane region" description="Helical" evidence="6">
    <location>
        <begin position="368"/>
        <end position="390"/>
    </location>
</feature>
<proteinExistence type="predicted"/>
<dbReference type="SUPFAM" id="SSF103473">
    <property type="entry name" value="MFS general substrate transporter"/>
    <property type="match status" value="1"/>
</dbReference>
<evidence type="ECO:0000256" key="6">
    <source>
        <dbReference type="SAM" id="Phobius"/>
    </source>
</evidence>
<feature type="transmembrane region" description="Helical" evidence="6">
    <location>
        <begin position="68"/>
        <end position="88"/>
    </location>
</feature>
<keyword evidence="4 6" id="KW-1133">Transmembrane helix</keyword>
<accession>A0A7S6WMH6</accession>
<feature type="transmembrane region" description="Helical" evidence="6">
    <location>
        <begin position="339"/>
        <end position="362"/>
    </location>
</feature>
<evidence type="ECO:0000256" key="2">
    <source>
        <dbReference type="ARBA" id="ARBA00022475"/>
    </source>
</evidence>
<dbReference type="Gene3D" id="1.20.1250.20">
    <property type="entry name" value="MFS general substrate transporter like domains"/>
    <property type="match status" value="1"/>
</dbReference>
<evidence type="ECO:0000256" key="5">
    <source>
        <dbReference type="ARBA" id="ARBA00023136"/>
    </source>
</evidence>
<gene>
    <name evidence="7" type="ORF">IFE08_08195</name>
</gene>
<dbReference type="RefSeq" id="WP_080658452.1">
    <property type="nucleotide sequence ID" value="NZ_CP061839.1"/>
</dbReference>
<feature type="transmembrane region" description="Helical" evidence="6">
    <location>
        <begin position="280"/>
        <end position="298"/>
    </location>
</feature>
<dbReference type="EMBL" id="CP061839">
    <property type="protein sequence ID" value="QOW59850.1"/>
    <property type="molecule type" value="Genomic_DNA"/>
</dbReference>
<dbReference type="AlphaFoldDB" id="A0A7S6WMH6"/>
<feature type="transmembrane region" description="Helical" evidence="6">
    <location>
        <begin position="161"/>
        <end position="181"/>
    </location>
</feature>
<dbReference type="GO" id="GO:0005886">
    <property type="term" value="C:plasma membrane"/>
    <property type="evidence" value="ECO:0007669"/>
    <property type="project" value="UniProtKB-SubCell"/>
</dbReference>
<feature type="transmembrane region" description="Helical" evidence="6">
    <location>
        <begin position="37"/>
        <end position="56"/>
    </location>
</feature>
<evidence type="ECO:0000313" key="7">
    <source>
        <dbReference type="EMBL" id="QOW59850.1"/>
    </source>
</evidence>
<dbReference type="InterPro" id="IPR036259">
    <property type="entry name" value="MFS_trans_sf"/>
</dbReference>
<evidence type="ECO:0000256" key="4">
    <source>
        <dbReference type="ARBA" id="ARBA00022989"/>
    </source>
</evidence>
<name>A0A7S6WMH6_9SPIR</name>
<dbReference type="GO" id="GO:0022857">
    <property type="term" value="F:transmembrane transporter activity"/>
    <property type="evidence" value="ECO:0007669"/>
    <property type="project" value="InterPro"/>
</dbReference>